<dbReference type="OrthoDB" id="5946976at2759"/>
<dbReference type="STRING" id="387005.A0A183I3V3"/>
<dbReference type="WBParaSite" id="OFLC_0001442301-mRNA-1">
    <property type="protein sequence ID" value="OFLC_0001442301-mRNA-1"/>
    <property type="gene ID" value="OFLC_0001442301"/>
</dbReference>
<keyword evidence="2" id="KW-1185">Reference proteome</keyword>
<dbReference type="Proteomes" id="UP000242913">
    <property type="component" value="Unassembled WGS sequence"/>
</dbReference>
<accession>A0A183I3V3</accession>
<name>A0A183I3V3_9BILA</name>
<gene>
    <name evidence="1" type="ORF">X798_07913</name>
</gene>
<organism evidence="3">
    <name type="scientific">Onchocerca flexuosa</name>
    <dbReference type="NCBI Taxonomy" id="387005"/>
    <lineage>
        <taxon>Eukaryota</taxon>
        <taxon>Metazoa</taxon>
        <taxon>Ecdysozoa</taxon>
        <taxon>Nematoda</taxon>
        <taxon>Chromadorea</taxon>
        <taxon>Rhabditida</taxon>
        <taxon>Spirurina</taxon>
        <taxon>Spiruromorpha</taxon>
        <taxon>Filarioidea</taxon>
        <taxon>Onchocercidae</taxon>
        <taxon>Onchocerca</taxon>
    </lineage>
</organism>
<reference evidence="1 2" key="1">
    <citation type="submission" date="2015-12" db="EMBL/GenBank/DDBJ databases">
        <title>Draft genome of the nematode, Onchocerca flexuosa.</title>
        <authorList>
            <person name="Mitreva M."/>
        </authorList>
    </citation>
    <scope>NUCLEOTIDE SEQUENCE [LARGE SCALE GENOMIC DNA]</scope>
    <source>
        <strain evidence="1">Red Deer</strain>
    </source>
</reference>
<proteinExistence type="predicted"/>
<dbReference type="AlphaFoldDB" id="A0A183I3V3"/>
<evidence type="ECO:0000313" key="3">
    <source>
        <dbReference type="WBParaSite" id="OFLC_0001442301-mRNA-1"/>
    </source>
</evidence>
<sequence length="140" mass="16559">MDCSIAMLVDPRQLQYSDRIHQFWPEFSQYEKTEAIHVDLKYHGIGTLFGQEVVEKLKLPITAIFSSSFNPEMHYYLFHDGVPFNKHVLHSIEFLFGLPLEVKYTVSRLVAPPFFYTLKEILYDPRILHMLSIEFETIQF</sequence>
<evidence type="ECO:0000313" key="1">
    <source>
        <dbReference type="EMBL" id="OZC05146.1"/>
    </source>
</evidence>
<dbReference type="EMBL" id="KZ271537">
    <property type="protein sequence ID" value="OZC05146.1"/>
    <property type="molecule type" value="Genomic_DNA"/>
</dbReference>
<protein>
    <submittedName>
        <fullName evidence="3">Glucuronosyltransferase</fullName>
    </submittedName>
</protein>
<reference evidence="3" key="2">
    <citation type="submission" date="2016-06" db="UniProtKB">
        <authorList>
            <consortium name="WormBaseParasite"/>
        </authorList>
    </citation>
    <scope>IDENTIFICATION</scope>
</reference>
<evidence type="ECO:0000313" key="2">
    <source>
        <dbReference type="Proteomes" id="UP000242913"/>
    </source>
</evidence>